<evidence type="ECO:0000256" key="13">
    <source>
        <dbReference type="ARBA" id="ARBA00023146"/>
    </source>
</evidence>
<dbReference type="NCBIfam" id="NF003210">
    <property type="entry name" value="PRK04172.1"/>
    <property type="match status" value="1"/>
</dbReference>
<dbReference type="Gene3D" id="3.30.1370.240">
    <property type="match status" value="1"/>
</dbReference>
<evidence type="ECO:0000256" key="7">
    <source>
        <dbReference type="ARBA" id="ARBA00022598"/>
    </source>
</evidence>
<dbReference type="Pfam" id="PF18554">
    <property type="entry name" value="PheRS_DBD2"/>
    <property type="match status" value="1"/>
</dbReference>
<feature type="domain" description="Aminoacyl-transfer RNA synthetases class-II family profile" evidence="16">
    <location>
        <begin position="230"/>
        <end position="493"/>
    </location>
</feature>
<dbReference type="Gene3D" id="3.30.930.10">
    <property type="entry name" value="Bira Bifunctional Protein, Domain 2"/>
    <property type="match status" value="1"/>
</dbReference>
<comment type="caution">
    <text evidence="17">The sequence shown here is derived from an EMBL/GenBank/DDBJ whole genome shotgun (WGS) entry which is preliminary data.</text>
</comment>
<dbReference type="SUPFAM" id="SSF55681">
    <property type="entry name" value="Class II aaRS and biotin synthetases"/>
    <property type="match status" value="1"/>
</dbReference>
<evidence type="ECO:0000256" key="6">
    <source>
        <dbReference type="ARBA" id="ARBA00022490"/>
    </source>
</evidence>
<evidence type="ECO:0000256" key="14">
    <source>
        <dbReference type="ARBA" id="ARBA00030612"/>
    </source>
</evidence>
<dbReference type="EC" id="6.1.1.20" evidence="5"/>
<dbReference type="CDD" id="cd00496">
    <property type="entry name" value="PheRS_alpha_core"/>
    <property type="match status" value="1"/>
</dbReference>
<evidence type="ECO:0000259" key="16">
    <source>
        <dbReference type="PROSITE" id="PS50862"/>
    </source>
</evidence>
<evidence type="ECO:0000256" key="9">
    <source>
        <dbReference type="ARBA" id="ARBA00022741"/>
    </source>
</evidence>
<sequence length="499" mass="56102">MGSTPEELEARLLSTLQDAGPIADSGEFASAQGVDHGRVVGIVKSLQSDGLVSSEGTEHASFELTDEGAGYREAGSPEAQVWNDIPAEGVPVTHALLTSPMGRIGQSKGLAKKWLYMDKSSPEARVKRKVDSISDTTQEQLIKISQGQHQDIPAKELADLKKRKMIRDVKRFTYRVTKGPEFALQRRKAATDLTADMLVKGTWKEEKFKAYNFNALGQPPAGGHLHPLLKVRTQFRKIFTQMGFQEMPTNAFVESSFWNFDALFQPQQHPARDAHDTFFLTHPARAPISHVPEDYLERVRNVHERGGYSSTGYGTPWKVAEAEKNLLRTHTTAVSSRMLYKLAQSGFQPAKYFSIDRVFRNEAVDRTHLAEFHQIEGVVCDVGLTLGHLIGILKLFFTRLGLPKLRFKPAYNPYTEPSMEIFSYSEELKKWIEVGNSGMFRPEMLRPMGLPENVNVIAWGLGLERPTMILYGIDNIRDLFGHKVNLSMVKRNPICRLGF</sequence>
<evidence type="ECO:0000256" key="10">
    <source>
        <dbReference type="ARBA" id="ARBA00022840"/>
    </source>
</evidence>
<dbReference type="Pfam" id="PF01409">
    <property type="entry name" value="tRNA-synt_2d"/>
    <property type="match status" value="1"/>
</dbReference>
<dbReference type="InterPro" id="IPR040586">
    <property type="entry name" value="PheRS_DBD2"/>
</dbReference>
<dbReference type="InterPro" id="IPR004529">
    <property type="entry name" value="Phe-tRNA-synth_IIc_asu"/>
</dbReference>
<dbReference type="GO" id="GO:0006432">
    <property type="term" value="P:phenylalanyl-tRNA aminoacylation"/>
    <property type="evidence" value="ECO:0007669"/>
    <property type="project" value="InterPro"/>
</dbReference>
<dbReference type="EMBL" id="JALJOV010001250">
    <property type="protein sequence ID" value="KAK9851331.1"/>
    <property type="molecule type" value="Genomic_DNA"/>
</dbReference>
<comment type="subunit">
    <text evidence="4">Tetramer of two alpha and two beta subunits.</text>
</comment>
<dbReference type="FunFam" id="3.30.930.10:FF:000033">
    <property type="entry name" value="Phenylalanine--tRNA ligase alpha subunit"/>
    <property type="match status" value="1"/>
</dbReference>
<evidence type="ECO:0000256" key="8">
    <source>
        <dbReference type="ARBA" id="ARBA00022723"/>
    </source>
</evidence>
<evidence type="ECO:0000256" key="11">
    <source>
        <dbReference type="ARBA" id="ARBA00022842"/>
    </source>
</evidence>
<dbReference type="InterPro" id="IPR002319">
    <property type="entry name" value="Phenylalanyl-tRNA_Synthase"/>
</dbReference>
<dbReference type="FunFam" id="1.10.10.2320:FF:000001">
    <property type="entry name" value="phenylalanine--tRNA ligase alpha subunit"/>
    <property type="match status" value="1"/>
</dbReference>
<keyword evidence="11" id="KW-0460">Magnesium</keyword>
<evidence type="ECO:0000256" key="12">
    <source>
        <dbReference type="ARBA" id="ARBA00022917"/>
    </source>
</evidence>
<keyword evidence="12" id="KW-0648">Protein biosynthesis</keyword>
<dbReference type="PROSITE" id="PS50862">
    <property type="entry name" value="AA_TRNA_LIGASE_II"/>
    <property type="match status" value="1"/>
</dbReference>
<dbReference type="NCBIfam" id="TIGR00468">
    <property type="entry name" value="pheS"/>
    <property type="match status" value="1"/>
</dbReference>
<dbReference type="PANTHER" id="PTHR11538">
    <property type="entry name" value="PHENYLALANYL-TRNA SYNTHETASE"/>
    <property type="match status" value="1"/>
</dbReference>
<protein>
    <recommendedName>
        <fullName evidence="5">phenylalanine--tRNA ligase</fullName>
        <ecNumber evidence="5">6.1.1.20</ecNumber>
    </recommendedName>
    <alternativeName>
        <fullName evidence="14">Phenylalanyl-tRNA synthetase alpha subunit</fullName>
    </alternativeName>
</protein>
<keyword evidence="13" id="KW-0030">Aminoacyl-tRNA synthetase</keyword>
<dbReference type="GO" id="GO:0000049">
    <property type="term" value="F:tRNA binding"/>
    <property type="evidence" value="ECO:0007669"/>
    <property type="project" value="InterPro"/>
</dbReference>
<dbReference type="GO" id="GO:0009328">
    <property type="term" value="C:phenylalanine-tRNA ligase complex"/>
    <property type="evidence" value="ECO:0007669"/>
    <property type="project" value="TreeGrafter"/>
</dbReference>
<gene>
    <name evidence="17" type="ORF">WJX84_011817</name>
</gene>
<keyword evidence="10" id="KW-0067">ATP-binding</keyword>
<evidence type="ECO:0000256" key="4">
    <source>
        <dbReference type="ARBA" id="ARBA00011209"/>
    </source>
</evidence>
<evidence type="ECO:0000256" key="3">
    <source>
        <dbReference type="ARBA" id="ARBA00006703"/>
    </source>
</evidence>
<dbReference type="AlphaFoldDB" id="A0AAW1SPZ2"/>
<dbReference type="PANTHER" id="PTHR11538:SF40">
    <property type="entry name" value="PHENYLALANINE--TRNA LIGASE ALPHA SUBUNIT"/>
    <property type="match status" value="1"/>
</dbReference>
<keyword evidence="7" id="KW-0436">Ligase</keyword>
<comment type="similarity">
    <text evidence="3">Belongs to the class-II aminoacyl-tRNA synthetase family. Phe-tRNA synthetase alpha subunit type 2 subfamily.</text>
</comment>
<comment type="cofactor">
    <cofactor evidence="1">
        <name>Mg(2+)</name>
        <dbReference type="ChEBI" id="CHEBI:18420"/>
    </cofactor>
</comment>
<dbReference type="GO" id="GO:0004826">
    <property type="term" value="F:phenylalanine-tRNA ligase activity"/>
    <property type="evidence" value="ECO:0007669"/>
    <property type="project" value="UniProtKB-EC"/>
</dbReference>
<evidence type="ECO:0000313" key="18">
    <source>
        <dbReference type="Proteomes" id="UP001485043"/>
    </source>
</evidence>
<evidence type="ECO:0000256" key="5">
    <source>
        <dbReference type="ARBA" id="ARBA00012814"/>
    </source>
</evidence>
<organism evidence="17 18">
    <name type="scientific">Apatococcus fuscideae</name>
    <dbReference type="NCBI Taxonomy" id="2026836"/>
    <lineage>
        <taxon>Eukaryota</taxon>
        <taxon>Viridiplantae</taxon>
        <taxon>Chlorophyta</taxon>
        <taxon>core chlorophytes</taxon>
        <taxon>Trebouxiophyceae</taxon>
        <taxon>Chlorellales</taxon>
        <taxon>Chlorellaceae</taxon>
        <taxon>Apatococcus</taxon>
    </lineage>
</organism>
<evidence type="ECO:0000313" key="17">
    <source>
        <dbReference type="EMBL" id="KAK9851331.1"/>
    </source>
</evidence>
<dbReference type="Pfam" id="PF18553">
    <property type="entry name" value="PheRS_DBD3"/>
    <property type="match status" value="1"/>
</dbReference>
<dbReference type="GO" id="GO:0005829">
    <property type="term" value="C:cytosol"/>
    <property type="evidence" value="ECO:0007669"/>
    <property type="project" value="TreeGrafter"/>
</dbReference>
<keyword evidence="18" id="KW-1185">Reference proteome</keyword>
<dbReference type="Pfam" id="PF18552">
    <property type="entry name" value="PheRS_DBD1"/>
    <property type="match status" value="1"/>
</dbReference>
<evidence type="ECO:0000256" key="1">
    <source>
        <dbReference type="ARBA" id="ARBA00001946"/>
    </source>
</evidence>
<evidence type="ECO:0000256" key="2">
    <source>
        <dbReference type="ARBA" id="ARBA00004496"/>
    </source>
</evidence>
<comment type="catalytic activity">
    <reaction evidence="15">
        <text>tRNA(Phe) + L-phenylalanine + ATP = L-phenylalanyl-tRNA(Phe) + AMP + diphosphate + H(+)</text>
        <dbReference type="Rhea" id="RHEA:19413"/>
        <dbReference type="Rhea" id="RHEA-COMP:9668"/>
        <dbReference type="Rhea" id="RHEA-COMP:9699"/>
        <dbReference type="ChEBI" id="CHEBI:15378"/>
        <dbReference type="ChEBI" id="CHEBI:30616"/>
        <dbReference type="ChEBI" id="CHEBI:33019"/>
        <dbReference type="ChEBI" id="CHEBI:58095"/>
        <dbReference type="ChEBI" id="CHEBI:78442"/>
        <dbReference type="ChEBI" id="CHEBI:78531"/>
        <dbReference type="ChEBI" id="CHEBI:456215"/>
        <dbReference type="EC" id="6.1.1.20"/>
    </reaction>
</comment>
<dbReference type="GO" id="GO:0046872">
    <property type="term" value="F:metal ion binding"/>
    <property type="evidence" value="ECO:0007669"/>
    <property type="project" value="UniProtKB-KW"/>
</dbReference>
<dbReference type="InterPro" id="IPR045864">
    <property type="entry name" value="aa-tRNA-synth_II/BPL/LPL"/>
</dbReference>
<keyword evidence="8" id="KW-0479">Metal-binding</keyword>
<name>A0AAW1SPZ2_9CHLO</name>
<keyword evidence="6" id="KW-0963">Cytoplasm</keyword>
<dbReference type="InterPro" id="IPR006195">
    <property type="entry name" value="aa-tRNA-synth_II"/>
</dbReference>
<dbReference type="Proteomes" id="UP001485043">
    <property type="component" value="Unassembled WGS sequence"/>
</dbReference>
<comment type="subcellular location">
    <subcellularLocation>
        <location evidence="2">Cytoplasm</location>
    </subcellularLocation>
</comment>
<reference evidence="17 18" key="1">
    <citation type="journal article" date="2024" name="Nat. Commun.">
        <title>Phylogenomics reveals the evolutionary origins of lichenization in chlorophyte algae.</title>
        <authorList>
            <person name="Puginier C."/>
            <person name="Libourel C."/>
            <person name="Otte J."/>
            <person name="Skaloud P."/>
            <person name="Haon M."/>
            <person name="Grisel S."/>
            <person name="Petersen M."/>
            <person name="Berrin J.G."/>
            <person name="Delaux P.M."/>
            <person name="Dal Grande F."/>
            <person name="Keller J."/>
        </authorList>
    </citation>
    <scope>NUCLEOTIDE SEQUENCE [LARGE SCALE GENOMIC DNA]</scope>
    <source>
        <strain evidence="17 18">SAG 2523</strain>
    </source>
</reference>
<dbReference type="Gene3D" id="1.10.10.2320">
    <property type="match status" value="1"/>
</dbReference>
<proteinExistence type="inferred from homology"/>
<dbReference type="InterPro" id="IPR040725">
    <property type="entry name" value="PheRS_DBD3"/>
</dbReference>
<dbReference type="InterPro" id="IPR040724">
    <property type="entry name" value="PheRS_DBD1"/>
</dbReference>
<dbReference type="GO" id="GO:0005524">
    <property type="term" value="F:ATP binding"/>
    <property type="evidence" value="ECO:0007669"/>
    <property type="project" value="UniProtKB-KW"/>
</dbReference>
<keyword evidence="9" id="KW-0547">Nucleotide-binding</keyword>
<dbReference type="Gene3D" id="1.10.10.2330">
    <property type="match status" value="1"/>
</dbReference>
<accession>A0AAW1SPZ2</accession>
<evidence type="ECO:0000256" key="15">
    <source>
        <dbReference type="ARBA" id="ARBA00049255"/>
    </source>
</evidence>